<evidence type="ECO:0000313" key="1">
    <source>
        <dbReference type="EMBL" id="PMD18574.1"/>
    </source>
</evidence>
<gene>
    <name evidence="1" type="ORF">NA56DRAFT_691043</name>
</gene>
<dbReference type="OrthoDB" id="3540849at2759"/>
<accession>A0A2J6PX84</accession>
<dbReference type="AlphaFoldDB" id="A0A2J6PX84"/>
<reference evidence="1 2" key="1">
    <citation type="submission" date="2016-05" db="EMBL/GenBank/DDBJ databases">
        <title>A degradative enzymes factory behind the ericoid mycorrhizal symbiosis.</title>
        <authorList>
            <consortium name="DOE Joint Genome Institute"/>
            <person name="Martino E."/>
            <person name="Morin E."/>
            <person name="Grelet G."/>
            <person name="Kuo A."/>
            <person name="Kohler A."/>
            <person name="Daghino S."/>
            <person name="Barry K."/>
            <person name="Choi C."/>
            <person name="Cichocki N."/>
            <person name="Clum A."/>
            <person name="Copeland A."/>
            <person name="Hainaut M."/>
            <person name="Haridas S."/>
            <person name="Labutti K."/>
            <person name="Lindquist E."/>
            <person name="Lipzen A."/>
            <person name="Khouja H.-R."/>
            <person name="Murat C."/>
            <person name="Ohm R."/>
            <person name="Olson A."/>
            <person name="Spatafora J."/>
            <person name="Veneault-Fourrey C."/>
            <person name="Henrissat B."/>
            <person name="Grigoriev I."/>
            <person name="Martin F."/>
            <person name="Perotto S."/>
        </authorList>
    </citation>
    <scope>NUCLEOTIDE SEQUENCE [LARGE SCALE GENOMIC DNA]</scope>
    <source>
        <strain evidence="1 2">UAMH 7357</strain>
    </source>
</reference>
<proteinExistence type="predicted"/>
<evidence type="ECO:0000313" key="2">
    <source>
        <dbReference type="Proteomes" id="UP000235672"/>
    </source>
</evidence>
<dbReference type="EMBL" id="KZ613493">
    <property type="protein sequence ID" value="PMD18574.1"/>
    <property type="molecule type" value="Genomic_DNA"/>
</dbReference>
<organism evidence="1 2">
    <name type="scientific">Hyaloscypha hepaticicola</name>
    <dbReference type="NCBI Taxonomy" id="2082293"/>
    <lineage>
        <taxon>Eukaryota</taxon>
        <taxon>Fungi</taxon>
        <taxon>Dikarya</taxon>
        <taxon>Ascomycota</taxon>
        <taxon>Pezizomycotina</taxon>
        <taxon>Leotiomycetes</taxon>
        <taxon>Helotiales</taxon>
        <taxon>Hyaloscyphaceae</taxon>
        <taxon>Hyaloscypha</taxon>
    </lineage>
</organism>
<keyword evidence="2" id="KW-1185">Reference proteome</keyword>
<name>A0A2J6PX84_9HELO</name>
<sequence>MFQMWQFLNPVGIWFHQQLTKRSEKTIKQYYEDVNRSTLSKELVEVLGRLVDNPEHLREIFKQSAVTQEDGVLHWDEDSFKKWVTTNQPLSVISTCIPTLWRVFVYFAGFPFTELTFAESEGSTTQHQRIDEDGFVQAYSLLALRGVELLGNARDGFNPRGSVEKSWSQKSPRLASLMFDSLKISSTELGERSQGLVNANLTDRAEEQLMNAIAVTQPVPYMTGLSFEKELMEVARRMVNDNVTPNHDKPSSFAMSKNDLQIFIQLFLLLRIGNDPWTRGLILYETIQVSKNIEKLNFVSNQEEILLSGRLANVLIQHTLGNVDSITWQSFETFYTAYPNIVLRFYQLWTAICAVHPISSSSHNPGYGLLNCVVQFLSLFGPVEFDSLLPPGSGIDEHERQLQLDLQNATLVADSASTPALEESQLVERLTNNKWYHILILFTEEAHEPASMESTERLIALFTSPHENQILWQNSPGCTSYAWRYGLVQLLPHISTSQTGGLSTSFQDSVIKFSPHNESSHESSSVTVDLKNGNVTVEGIGSLLLRLKLKSLKCYQMPGTAIKIHIVRSVHTPFRS</sequence>
<protein>
    <submittedName>
        <fullName evidence="1">Uncharacterized protein</fullName>
    </submittedName>
</protein>
<dbReference type="Proteomes" id="UP000235672">
    <property type="component" value="Unassembled WGS sequence"/>
</dbReference>